<dbReference type="EMBL" id="VSSQ01000010">
    <property type="protein sequence ID" value="MPL59741.1"/>
    <property type="molecule type" value="Genomic_DNA"/>
</dbReference>
<organism evidence="2">
    <name type="scientific">bioreactor metagenome</name>
    <dbReference type="NCBI Taxonomy" id="1076179"/>
    <lineage>
        <taxon>unclassified sequences</taxon>
        <taxon>metagenomes</taxon>
        <taxon>ecological metagenomes</taxon>
    </lineage>
</organism>
<comment type="caution">
    <text evidence="2">The sequence shown here is derived from an EMBL/GenBank/DDBJ whole genome shotgun (WGS) entry which is preliminary data.</text>
</comment>
<reference evidence="2" key="1">
    <citation type="submission" date="2019-08" db="EMBL/GenBank/DDBJ databases">
        <authorList>
            <person name="Kucharzyk K."/>
            <person name="Murdoch R.W."/>
            <person name="Higgins S."/>
            <person name="Loffler F."/>
        </authorList>
    </citation>
    <scope>NUCLEOTIDE SEQUENCE</scope>
</reference>
<dbReference type="SMART" id="SM00481">
    <property type="entry name" value="POLIIIAc"/>
    <property type="match status" value="1"/>
</dbReference>
<dbReference type="AlphaFoldDB" id="A0A644T1E0"/>
<dbReference type="GO" id="GO:0035312">
    <property type="term" value="F:5'-3' DNA exonuclease activity"/>
    <property type="evidence" value="ECO:0007669"/>
    <property type="project" value="TreeGrafter"/>
</dbReference>
<proteinExistence type="predicted"/>
<protein>
    <recommendedName>
        <fullName evidence="1">Polymerase/histidinol phosphatase N-terminal domain-containing protein</fullName>
    </recommendedName>
</protein>
<dbReference type="PANTHER" id="PTHR42924">
    <property type="entry name" value="EXONUCLEASE"/>
    <property type="match status" value="1"/>
</dbReference>
<name>A0A644T1E0_9ZZZZ</name>
<dbReference type="InterPro" id="IPR003141">
    <property type="entry name" value="Pol/His_phosphatase_N"/>
</dbReference>
<sequence>MGYLRLSADLHNHSCLSPCGDLSMSPGLLAARARERKIDILALTDHNASLNCPPFALACARKGIIPLFGMELCSAEEVHLLALFPDPRSALLFGADIHRLLPDLAWDPEAFGDQAVVDEAEGLLELHPTYLGAALDASFEELAYKAAGSGALVIPAHVDRAMFSVQSQLGFLPPGPYDAIESVFAPEPCVSGGHSPISGSDAHYPEHIGRRPFGVDLPGEVVENLAEALKIFTKLNTRKTVDTFFAPDDSPDEDSLTDASRDEDVFGGYDELLTQPVVNSYPEDAAKLFFEELRLALREGRVQPSFARGA</sequence>
<evidence type="ECO:0000259" key="1">
    <source>
        <dbReference type="SMART" id="SM00481"/>
    </source>
</evidence>
<dbReference type="Pfam" id="PF02811">
    <property type="entry name" value="PHP"/>
    <property type="match status" value="1"/>
</dbReference>
<dbReference type="InterPro" id="IPR004013">
    <property type="entry name" value="PHP_dom"/>
</dbReference>
<accession>A0A644T1E0</accession>
<dbReference type="InterPro" id="IPR016195">
    <property type="entry name" value="Pol/histidinol_Pase-like"/>
</dbReference>
<dbReference type="SUPFAM" id="SSF89550">
    <property type="entry name" value="PHP domain-like"/>
    <property type="match status" value="1"/>
</dbReference>
<feature type="domain" description="Polymerase/histidinol phosphatase N-terminal" evidence="1">
    <location>
        <begin position="8"/>
        <end position="76"/>
    </location>
</feature>
<gene>
    <name evidence="2" type="ORF">SDC9_05296</name>
</gene>
<dbReference type="Gene3D" id="3.20.20.140">
    <property type="entry name" value="Metal-dependent hydrolases"/>
    <property type="match status" value="1"/>
</dbReference>
<dbReference type="PANTHER" id="PTHR42924:SF3">
    <property type="entry name" value="POLYMERASE_HISTIDINOL PHOSPHATASE N-TERMINAL DOMAIN-CONTAINING PROTEIN"/>
    <property type="match status" value="1"/>
</dbReference>
<dbReference type="InterPro" id="IPR052018">
    <property type="entry name" value="PHP_domain"/>
</dbReference>
<evidence type="ECO:0000313" key="2">
    <source>
        <dbReference type="EMBL" id="MPL59741.1"/>
    </source>
</evidence>
<dbReference type="CDD" id="cd07432">
    <property type="entry name" value="PHP_HisPPase"/>
    <property type="match status" value="1"/>
</dbReference>
<dbReference type="GO" id="GO:0004534">
    <property type="term" value="F:5'-3' RNA exonuclease activity"/>
    <property type="evidence" value="ECO:0007669"/>
    <property type="project" value="TreeGrafter"/>
</dbReference>